<dbReference type="Proteomes" id="UP000663862">
    <property type="component" value="Unassembled WGS sequence"/>
</dbReference>
<evidence type="ECO:0000313" key="7">
    <source>
        <dbReference type="Proteomes" id="UP000663862"/>
    </source>
</evidence>
<dbReference type="EMBL" id="CAJOBQ010003607">
    <property type="protein sequence ID" value="CAF4611964.1"/>
    <property type="molecule type" value="Genomic_DNA"/>
</dbReference>
<keyword evidence="2" id="KW-0808">Transferase</keyword>
<evidence type="ECO:0000256" key="2">
    <source>
        <dbReference type="ARBA" id="ARBA00022679"/>
    </source>
</evidence>
<dbReference type="Pfam" id="PF00625">
    <property type="entry name" value="Guanylate_kin"/>
    <property type="match status" value="1"/>
</dbReference>
<reference evidence="6" key="1">
    <citation type="submission" date="2021-02" db="EMBL/GenBank/DDBJ databases">
        <authorList>
            <person name="Nowell W R."/>
        </authorList>
    </citation>
    <scope>NUCLEOTIDE SEQUENCE</scope>
</reference>
<feature type="domain" description="Guanylate kinase-like" evidence="5">
    <location>
        <begin position="10"/>
        <end position="196"/>
    </location>
</feature>
<dbReference type="SMART" id="SM00072">
    <property type="entry name" value="GuKc"/>
    <property type="match status" value="1"/>
</dbReference>
<dbReference type="InterPro" id="IPR008144">
    <property type="entry name" value="Guanylate_kin-like_dom"/>
</dbReference>
<accession>A0A821CVL0</accession>
<dbReference type="GO" id="GO:0004385">
    <property type="term" value="F:GMP kinase activity"/>
    <property type="evidence" value="ECO:0007669"/>
    <property type="project" value="TreeGrafter"/>
</dbReference>
<gene>
    <name evidence="6" type="ORF">TSG867_LOCUS28495</name>
</gene>
<dbReference type="InterPro" id="IPR008145">
    <property type="entry name" value="GK/Ca_channel_bsu"/>
</dbReference>
<dbReference type="InterPro" id="IPR020590">
    <property type="entry name" value="Guanylate_kinase_CS"/>
</dbReference>
<dbReference type="PROSITE" id="PS50052">
    <property type="entry name" value="GUANYLATE_KINASE_2"/>
    <property type="match status" value="1"/>
</dbReference>
<dbReference type="PANTHER" id="PTHR23117">
    <property type="entry name" value="GUANYLATE KINASE-RELATED"/>
    <property type="match status" value="1"/>
</dbReference>
<dbReference type="AlphaFoldDB" id="A0A821CVL0"/>
<dbReference type="SUPFAM" id="SSF52540">
    <property type="entry name" value="P-loop containing nucleoside triphosphate hydrolases"/>
    <property type="match status" value="1"/>
</dbReference>
<proteinExistence type="inferred from homology"/>
<dbReference type="Gene3D" id="3.40.50.300">
    <property type="entry name" value="P-loop containing nucleotide triphosphate hydrolases"/>
    <property type="match status" value="1"/>
</dbReference>
<evidence type="ECO:0000259" key="5">
    <source>
        <dbReference type="PROSITE" id="PS50052"/>
    </source>
</evidence>
<evidence type="ECO:0000256" key="3">
    <source>
        <dbReference type="ARBA" id="ARBA00022777"/>
    </source>
</evidence>
<comment type="caution">
    <text evidence="6">The sequence shown here is derived from an EMBL/GenBank/DDBJ whole genome shotgun (WGS) entry which is preliminary data.</text>
</comment>
<dbReference type="Gene3D" id="3.30.63.10">
    <property type="entry name" value="Guanylate Kinase phosphate binding domain"/>
    <property type="match status" value="1"/>
</dbReference>
<dbReference type="CDD" id="cd00071">
    <property type="entry name" value="GMPK"/>
    <property type="match status" value="1"/>
</dbReference>
<dbReference type="InterPro" id="IPR027417">
    <property type="entry name" value="P-loop_NTPase"/>
</dbReference>
<organism evidence="6 7">
    <name type="scientific">Rotaria socialis</name>
    <dbReference type="NCBI Taxonomy" id="392032"/>
    <lineage>
        <taxon>Eukaryota</taxon>
        <taxon>Metazoa</taxon>
        <taxon>Spiralia</taxon>
        <taxon>Gnathifera</taxon>
        <taxon>Rotifera</taxon>
        <taxon>Eurotatoria</taxon>
        <taxon>Bdelloidea</taxon>
        <taxon>Philodinida</taxon>
        <taxon>Philodinidae</taxon>
        <taxon>Rotaria</taxon>
    </lineage>
</organism>
<keyword evidence="3" id="KW-0418">Kinase</keyword>
<comment type="similarity">
    <text evidence="1">Belongs to the guanylate kinase family.</text>
</comment>
<protein>
    <recommendedName>
        <fullName evidence="5">Guanylate kinase-like domain-containing protein</fullName>
    </recommendedName>
</protein>
<evidence type="ECO:0000256" key="1">
    <source>
        <dbReference type="ARBA" id="ARBA00005790"/>
    </source>
</evidence>
<feature type="region of interest" description="Disordered" evidence="4">
    <location>
        <begin position="41"/>
        <end position="60"/>
    </location>
</feature>
<evidence type="ECO:0000256" key="4">
    <source>
        <dbReference type="SAM" id="MobiDB-lite"/>
    </source>
</evidence>
<evidence type="ECO:0000313" key="6">
    <source>
        <dbReference type="EMBL" id="CAF4611964.1"/>
    </source>
</evidence>
<name>A0A821CVL0_9BILA</name>
<dbReference type="GO" id="GO:0005829">
    <property type="term" value="C:cytosol"/>
    <property type="evidence" value="ECO:0007669"/>
    <property type="project" value="TreeGrafter"/>
</dbReference>
<dbReference type="PROSITE" id="PS00856">
    <property type="entry name" value="GUANYLATE_KINASE_1"/>
    <property type="match status" value="1"/>
</dbReference>
<sequence length="213" mass="24898">MPLVKLELNRRLAPVLDPFIRCIASEESRFQHLYLQISTAAKRRPTSNTTRKPRSDERNGREYHFIQRSKMEAMIANEEFVEWSEFSSNLYGTSKATFKNVATSGCIWLRIVDKIAVKNIRETDHNALFICINPPSYEVLSQRLRDRNTDTETARENRLQEAKESIKFSKEPGIYDHIIENDQLDVAYEKLKEILRPEIEAVLHQQKTNDDTK</sequence>
<dbReference type="FunFam" id="3.30.63.10:FF:000002">
    <property type="entry name" value="Guanylate kinase 1"/>
    <property type="match status" value="1"/>
</dbReference>
<dbReference type="PANTHER" id="PTHR23117:SF13">
    <property type="entry name" value="GUANYLATE KINASE"/>
    <property type="match status" value="1"/>
</dbReference>